<dbReference type="EMBL" id="GG730074">
    <property type="protein sequence ID" value="EEZ92565.1"/>
    <property type="molecule type" value="Genomic_DNA"/>
</dbReference>
<protein>
    <submittedName>
        <fullName evidence="2">Uncharacterized protein</fullName>
    </submittedName>
</protein>
<evidence type="ECO:0000256" key="1">
    <source>
        <dbReference type="SAM" id="Phobius"/>
    </source>
</evidence>
<evidence type="ECO:0000313" key="3">
    <source>
        <dbReference type="Proteomes" id="UP000009375"/>
    </source>
</evidence>
<keyword evidence="1" id="KW-1133">Transmembrane helix</keyword>
<feature type="transmembrane region" description="Helical" evidence="1">
    <location>
        <begin position="40"/>
        <end position="60"/>
    </location>
</feature>
<proteinExistence type="predicted"/>
<keyword evidence="1" id="KW-0812">Transmembrane</keyword>
<reference evidence="2 3" key="1">
    <citation type="journal article" date="2010" name="Proc. Natl. Acad. Sci. U.S.A.">
        <title>Enigmatic, ultrasmall, uncultivated Archaea.</title>
        <authorList>
            <person name="Baker B.J."/>
            <person name="Comolli L.R."/>
            <person name="Dick G.J."/>
            <person name="Hauser L.J."/>
            <person name="Hyatt D."/>
            <person name="Dill B.D."/>
            <person name="Land M.L."/>
            <person name="Verberkmoes N.C."/>
            <person name="Hettich R.L."/>
            <person name="Banfield J.F."/>
        </authorList>
    </citation>
    <scope>NUCLEOTIDE SEQUENCE [LARGE SCALE GENOMIC DNA]</scope>
</reference>
<dbReference type="AlphaFoldDB" id="D2EGG7"/>
<evidence type="ECO:0000313" key="2">
    <source>
        <dbReference type="EMBL" id="EEZ92565.1"/>
    </source>
</evidence>
<organism evidence="2 3">
    <name type="scientific">Candidatus Parvarchaeum acidiphilum ARMAN-4</name>
    <dbReference type="NCBI Taxonomy" id="662760"/>
    <lineage>
        <taxon>Archaea</taxon>
        <taxon>Candidatus Parvarchaeota</taxon>
        <taxon>Candidatus Parvarchaeum</taxon>
    </lineage>
</organism>
<dbReference type="Proteomes" id="UP000009375">
    <property type="component" value="Unassembled WGS sequence"/>
</dbReference>
<sequence length="72" mass="8473">MIIEELSSKKKKVFFSVVILYFLVGFVLILVFLTKYFGPNGASLIGIIYLAVGWLFLYRWKGLFKIMKIKYR</sequence>
<name>D2EGG7_PARA4</name>
<keyword evidence="1" id="KW-0472">Membrane</keyword>
<gene>
    <name evidence="2" type="ORF">BJBARM4_0866</name>
</gene>
<feature type="transmembrane region" description="Helical" evidence="1">
    <location>
        <begin position="12"/>
        <end position="34"/>
    </location>
</feature>
<accession>D2EGG7</accession>